<dbReference type="PANTHER" id="PTHR33371:SF4">
    <property type="entry name" value="INTERMEMBRANE PHOSPHOLIPID TRANSPORT SYSTEM BINDING PROTEIN MLAD"/>
    <property type="match status" value="1"/>
</dbReference>
<dbReference type="GO" id="GO:0005543">
    <property type="term" value="F:phospholipid binding"/>
    <property type="evidence" value="ECO:0007669"/>
    <property type="project" value="TreeGrafter"/>
</dbReference>
<keyword evidence="2" id="KW-0472">Membrane</keyword>
<reference evidence="4 5" key="1">
    <citation type="submission" date="2020-08" db="EMBL/GenBank/DDBJ databases">
        <title>Complete genome sequence of Entomobacter blattae G55GP.</title>
        <authorList>
            <person name="Poehlein A."/>
            <person name="Guzman J."/>
            <person name="Daniel R."/>
            <person name="Vilcinskas A."/>
        </authorList>
    </citation>
    <scope>NUCLEOTIDE SEQUENCE [LARGE SCALE GENOMIC DNA]</scope>
    <source>
        <strain evidence="4 5">G55GP</strain>
    </source>
</reference>
<dbReference type="KEGG" id="ebla:JGUZn3_06880"/>
<feature type="region of interest" description="Disordered" evidence="1">
    <location>
        <begin position="164"/>
        <end position="199"/>
    </location>
</feature>
<evidence type="ECO:0000259" key="3">
    <source>
        <dbReference type="Pfam" id="PF02470"/>
    </source>
</evidence>
<evidence type="ECO:0000313" key="4">
    <source>
        <dbReference type="EMBL" id="QNT77930.1"/>
    </source>
</evidence>
<accession>A0A7H1NQ70</accession>
<evidence type="ECO:0000313" key="5">
    <source>
        <dbReference type="Proteomes" id="UP000516349"/>
    </source>
</evidence>
<evidence type="ECO:0000256" key="2">
    <source>
        <dbReference type="SAM" id="Phobius"/>
    </source>
</evidence>
<proteinExistence type="predicted"/>
<gene>
    <name evidence="4" type="primary">mlaD</name>
    <name evidence="4" type="ORF">JGUZn3_06880</name>
</gene>
<dbReference type="InterPro" id="IPR052336">
    <property type="entry name" value="MlaD_Phospholipid_Transporter"/>
</dbReference>
<protein>
    <submittedName>
        <fullName evidence="4">Putative phospholipid ABC transporter-binding protein MlaD</fullName>
    </submittedName>
</protein>
<evidence type="ECO:0000256" key="1">
    <source>
        <dbReference type="SAM" id="MobiDB-lite"/>
    </source>
</evidence>
<keyword evidence="2" id="KW-1133">Transmembrane helix</keyword>
<sequence length="199" mass="21335">MNKAVQALGGRSLVELLAGIVVLIAMVVMIGFAIFSTGRKTETGYPLWASFDHIDGLGIGSDIKLAGITVGHVVDENVNPRNYKASVYFVVRPDIKLPVDSAAIITSDSLLGGKYIALTPGADSRMLKFGERIKDTQGSIGLQQLLSKFLFSVTETMTALTKQKAEEEKHHLQMKPNSSGTPGHIPALEGTSKPFAPLK</sequence>
<dbReference type="Pfam" id="PF02470">
    <property type="entry name" value="MlaD"/>
    <property type="match status" value="1"/>
</dbReference>
<dbReference type="PANTHER" id="PTHR33371">
    <property type="entry name" value="INTERMEMBRANE PHOSPHOLIPID TRANSPORT SYSTEM BINDING PROTEIN MLAD-RELATED"/>
    <property type="match status" value="1"/>
</dbReference>
<dbReference type="EMBL" id="CP060244">
    <property type="protein sequence ID" value="QNT77930.1"/>
    <property type="molecule type" value="Genomic_DNA"/>
</dbReference>
<keyword evidence="5" id="KW-1185">Reference proteome</keyword>
<dbReference type="InterPro" id="IPR003399">
    <property type="entry name" value="Mce/MlaD"/>
</dbReference>
<dbReference type="GO" id="GO:0005548">
    <property type="term" value="F:phospholipid transporter activity"/>
    <property type="evidence" value="ECO:0007669"/>
    <property type="project" value="TreeGrafter"/>
</dbReference>
<feature type="domain" description="Mce/MlaD" evidence="3">
    <location>
        <begin position="44"/>
        <end position="121"/>
    </location>
</feature>
<dbReference type="Proteomes" id="UP000516349">
    <property type="component" value="Chromosome"/>
</dbReference>
<organism evidence="4 5">
    <name type="scientific">Entomobacter blattae</name>
    <dbReference type="NCBI Taxonomy" id="2762277"/>
    <lineage>
        <taxon>Bacteria</taxon>
        <taxon>Pseudomonadati</taxon>
        <taxon>Pseudomonadota</taxon>
        <taxon>Alphaproteobacteria</taxon>
        <taxon>Acetobacterales</taxon>
        <taxon>Acetobacteraceae</taxon>
        <taxon>Entomobacter</taxon>
    </lineage>
</organism>
<feature type="transmembrane region" description="Helical" evidence="2">
    <location>
        <begin position="12"/>
        <end position="35"/>
    </location>
</feature>
<dbReference type="RefSeq" id="WP_203414322.1">
    <property type="nucleotide sequence ID" value="NZ_CP060244.1"/>
</dbReference>
<name>A0A7H1NQ70_9PROT</name>
<keyword evidence="2" id="KW-0812">Transmembrane</keyword>
<dbReference type="AlphaFoldDB" id="A0A7H1NQ70"/>